<gene>
    <name evidence="1" type="ORF">FJZ00_00170</name>
</gene>
<protein>
    <submittedName>
        <fullName evidence="1">Phage major capsid protein</fullName>
    </submittedName>
</protein>
<comment type="caution">
    <text evidence="1">The sequence shown here is derived from an EMBL/GenBank/DDBJ whole genome shotgun (WGS) entry which is preliminary data.</text>
</comment>
<evidence type="ECO:0000313" key="2">
    <source>
        <dbReference type="Proteomes" id="UP000703893"/>
    </source>
</evidence>
<accession>A0A937X3A0</accession>
<name>A0A937X3A0_9BACT</name>
<dbReference type="AlphaFoldDB" id="A0A937X3A0"/>
<evidence type="ECO:0000313" key="1">
    <source>
        <dbReference type="EMBL" id="MBM3273535.1"/>
    </source>
</evidence>
<dbReference type="Proteomes" id="UP000703893">
    <property type="component" value="Unassembled WGS sequence"/>
</dbReference>
<sequence length="48" mass="5488">MVTTTLREHPSMVADNVSDNNALYRKLKLKGRIYTKSGGYELVEPLDY</sequence>
<reference evidence="1 2" key="1">
    <citation type="submission" date="2019-03" db="EMBL/GenBank/DDBJ databases">
        <title>Lake Tanganyika Metagenome-Assembled Genomes (MAGs).</title>
        <authorList>
            <person name="Tran P."/>
        </authorList>
    </citation>
    <scope>NUCLEOTIDE SEQUENCE [LARGE SCALE GENOMIC DNA]</scope>
    <source>
        <strain evidence="1">K_DeepCast_65m_m2_236</strain>
    </source>
</reference>
<proteinExistence type="predicted"/>
<organism evidence="1 2">
    <name type="scientific">Candidatus Tanganyikabacteria bacterium</name>
    <dbReference type="NCBI Taxonomy" id="2961651"/>
    <lineage>
        <taxon>Bacteria</taxon>
        <taxon>Bacillati</taxon>
        <taxon>Candidatus Sericytochromatia</taxon>
        <taxon>Candidatus Tanganyikabacteria</taxon>
    </lineage>
</organism>
<feature type="non-terminal residue" evidence="1">
    <location>
        <position position="48"/>
    </location>
</feature>
<dbReference type="EMBL" id="VGJX01000004">
    <property type="protein sequence ID" value="MBM3273535.1"/>
    <property type="molecule type" value="Genomic_DNA"/>
</dbReference>